<comment type="cofactor">
    <cofactor evidence="1">
        <name>pyridoxal 5'-phosphate</name>
        <dbReference type="ChEBI" id="CHEBI:597326"/>
    </cofactor>
</comment>
<dbReference type="Gene3D" id="3.90.1150.10">
    <property type="entry name" value="Aspartate Aminotransferase, domain 1"/>
    <property type="match status" value="1"/>
</dbReference>
<dbReference type="InterPro" id="IPR050087">
    <property type="entry name" value="AON_synthase_class-II"/>
</dbReference>
<evidence type="ECO:0000256" key="2">
    <source>
        <dbReference type="ARBA" id="ARBA00022679"/>
    </source>
</evidence>
<reference evidence="6" key="1">
    <citation type="submission" date="2017-04" db="EMBL/GenBank/DDBJ databases">
        <authorList>
            <person name="Varghese N."/>
            <person name="Submissions S."/>
        </authorList>
    </citation>
    <scope>NUCLEOTIDE SEQUENCE [LARGE SCALE GENOMIC DNA]</scope>
    <source>
        <strain evidence="6">K3S</strain>
    </source>
</reference>
<protein>
    <submittedName>
        <fullName evidence="5">8-amino-7-oxononanoate synthase</fullName>
    </submittedName>
</protein>
<sequence>MISKWFNLSIETKLAELEEASLLRKIPSVDNGAEKELSFKGRKLLNLASNDYLGLACDDRLKSASIQAIRDYGTGAAASRLVTGNFKLYETLEQEFAQFKEQDEAMLFSSGYAANLAIIDSFADRQTVVFSDKLNHASILDGIKMSGAKHARYQHNDIEHLKKRLESFKDSLAKILITDTIFSMDGDLAHIEEIAQICKFYNVMLVVDEAHAEGVFGEGKGLCFERKVSALVDLHMGAFSKAFGSHGGMVSGNSDLISFLRNKGRSFVFSTALPPAVVGANLASLRLVSADPSMGERVLENSRDLKKFLESEGFDCGNSESQIVPVILGSNALALQAQAFLLEEGIYTAAIRPPTVPMNTARLRLSLRADLTKADIEKVKYAFVALRKEILS</sequence>
<evidence type="ECO:0000259" key="4">
    <source>
        <dbReference type="Pfam" id="PF00155"/>
    </source>
</evidence>
<dbReference type="PANTHER" id="PTHR13693:SF100">
    <property type="entry name" value="8-AMINO-7-OXONONANOATE SYNTHASE"/>
    <property type="match status" value="1"/>
</dbReference>
<dbReference type="Gene3D" id="3.40.640.10">
    <property type="entry name" value="Type I PLP-dependent aspartate aminotransferase-like (Major domain)"/>
    <property type="match status" value="1"/>
</dbReference>
<dbReference type="AlphaFoldDB" id="A0A1X7C1Z2"/>
<dbReference type="STRING" id="1519643.SAMN06295933_0175"/>
<dbReference type="CDD" id="cd06454">
    <property type="entry name" value="KBL_like"/>
    <property type="match status" value="1"/>
</dbReference>
<evidence type="ECO:0000313" key="6">
    <source>
        <dbReference type="Proteomes" id="UP000192906"/>
    </source>
</evidence>
<keyword evidence="6" id="KW-1185">Reference proteome</keyword>
<organism evidence="5 6">
    <name type="scientific">Desulfovibrio gilichinskyi</name>
    <dbReference type="NCBI Taxonomy" id="1519643"/>
    <lineage>
        <taxon>Bacteria</taxon>
        <taxon>Pseudomonadati</taxon>
        <taxon>Thermodesulfobacteriota</taxon>
        <taxon>Desulfovibrionia</taxon>
        <taxon>Desulfovibrionales</taxon>
        <taxon>Desulfovibrionaceae</taxon>
        <taxon>Desulfovibrio</taxon>
    </lineage>
</organism>
<dbReference type="GO" id="GO:0030170">
    <property type="term" value="F:pyridoxal phosphate binding"/>
    <property type="evidence" value="ECO:0007669"/>
    <property type="project" value="InterPro"/>
</dbReference>
<dbReference type="Proteomes" id="UP000192906">
    <property type="component" value="Unassembled WGS sequence"/>
</dbReference>
<keyword evidence="2" id="KW-0808">Transferase</keyword>
<dbReference type="GO" id="GO:0009102">
    <property type="term" value="P:biotin biosynthetic process"/>
    <property type="evidence" value="ECO:0007669"/>
    <property type="project" value="TreeGrafter"/>
</dbReference>
<evidence type="ECO:0000313" key="5">
    <source>
        <dbReference type="EMBL" id="SME88523.1"/>
    </source>
</evidence>
<dbReference type="EMBL" id="FWZU01000001">
    <property type="protein sequence ID" value="SME88523.1"/>
    <property type="molecule type" value="Genomic_DNA"/>
</dbReference>
<dbReference type="InterPro" id="IPR015421">
    <property type="entry name" value="PyrdxlP-dep_Trfase_major"/>
</dbReference>
<dbReference type="InterPro" id="IPR015422">
    <property type="entry name" value="PyrdxlP-dep_Trfase_small"/>
</dbReference>
<dbReference type="SUPFAM" id="SSF53383">
    <property type="entry name" value="PLP-dependent transferases"/>
    <property type="match status" value="1"/>
</dbReference>
<proteinExistence type="predicted"/>
<accession>A0A1X7C1Z2</accession>
<dbReference type="Pfam" id="PF00155">
    <property type="entry name" value="Aminotran_1_2"/>
    <property type="match status" value="1"/>
</dbReference>
<dbReference type="GO" id="GO:0008710">
    <property type="term" value="F:8-amino-7-oxononanoate synthase activity"/>
    <property type="evidence" value="ECO:0007669"/>
    <property type="project" value="TreeGrafter"/>
</dbReference>
<dbReference type="OrthoDB" id="9807157at2"/>
<dbReference type="PANTHER" id="PTHR13693">
    <property type="entry name" value="CLASS II AMINOTRANSFERASE/8-AMINO-7-OXONONANOATE SYNTHASE"/>
    <property type="match status" value="1"/>
</dbReference>
<dbReference type="InterPro" id="IPR004839">
    <property type="entry name" value="Aminotransferase_I/II_large"/>
</dbReference>
<dbReference type="RefSeq" id="WP_085096958.1">
    <property type="nucleotide sequence ID" value="NZ_FWZU01000001.1"/>
</dbReference>
<evidence type="ECO:0000256" key="1">
    <source>
        <dbReference type="ARBA" id="ARBA00001933"/>
    </source>
</evidence>
<evidence type="ECO:0000256" key="3">
    <source>
        <dbReference type="ARBA" id="ARBA00022898"/>
    </source>
</evidence>
<gene>
    <name evidence="5" type="ORF">SAMN06295933_0175</name>
</gene>
<feature type="domain" description="Aminotransferase class I/classII large" evidence="4">
    <location>
        <begin position="43"/>
        <end position="379"/>
    </location>
</feature>
<keyword evidence="3" id="KW-0663">Pyridoxal phosphate</keyword>
<dbReference type="InterPro" id="IPR015424">
    <property type="entry name" value="PyrdxlP-dep_Trfase"/>
</dbReference>
<name>A0A1X7C1Z2_9BACT</name>